<organism evidence="2 3">
    <name type="scientific">Chitinophaga qingshengii</name>
    <dbReference type="NCBI Taxonomy" id="1569794"/>
    <lineage>
        <taxon>Bacteria</taxon>
        <taxon>Pseudomonadati</taxon>
        <taxon>Bacteroidota</taxon>
        <taxon>Chitinophagia</taxon>
        <taxon>Chitinophagales</taxon>
        <taxon>Chitinophagaceae</taxon>
        <taxon>Chitinophaga</taxon>
    </lineage>
</organism>
<comment type="caution">
    <text evidence="2">The sequence shown here is derived from an EMBL/GenBank/DDBJ whole genome shotgun (WGS) entry which is preliminary data.</text>
</comment>
<feature type="compositionally biased region" description="Polar residues" evidence="1">
    <location>
        <begin position="1"/>
        <end position="10"/>
    </location>
</feature>
<protein>
    <submittedName>
        <fullName evidence="2">Uncharacterized protein</fullName>
    </submittedName>
</protein>
<dbReference type="EMBL" id="JACVFC010000001">
    <property type="protein sequence ID" value="MBC9929870.1"/>
    <property type="molecule type" value="Genomic_DNA"/>
</dbReference>
<keyword evidence="3" id="KW-1185">Reference proteome</keyword>
<evidence type="ECO:0000313" key="3">
    <source>
        <dbReference type="Proteomes" id="UP000659124"/>
    </source>
</evidence>
<evidence type="ECO:0000313" key="2">
    <source>
        <dbReference type="EMBL" id="MBC9929870.1"/>
    </source>
</evidence>
<name>A0ABR7THA2_9BACT</name>
<evidence type="ECO:0000256" key="1">
    <source>
        <dbReference type="SAM" id="MobiDB-lite"/>
    </source>
</evidence>
<sequence>MPAQKNTTSPDRSKEHKSVTDEEKLHPVDPHDKQRIAEQRRATEDVPEKTPIDDEELAGDEPLPEDL</sequence>
<feature type="compositionally biased region" description="Acidic residues" evidence="1">
    <location>
        <begin position="53"/>
        <end position="67"/>
    </location>
</feature>
<gene>
    <name evidence="2" type="ORF">ICL07_05740</name>
</gene>
<accession>A0ABR7THA2</accession>
<dbReference type="Proteomes" id="UP000659124">
    <property type="component" value="Unassembled WGS sequence"/>
</dbReference>
<dbReference type="RefSeq" id="WP_188086962.1">
    <property type="nucleotide sequence ID" value="NZ_JACVFC010000001.1"/>
</dbReference>
<feature type="compositionally biased region" description="Basic and acidic residues" evidence="1">
    <location>
        <begin position="11"/>
        <end position="52"/>
    </location>
</feature>
<feature type="region of interest" description="Disordered" evidence="1">
    <location>
        <begin position="1"/>
        <end position="67"/>
    </location>
</feature>
<proteinExistence type="predicted"/>
<reference evidence="2 3" key="1">
    <citation type="submission" date="2020-09" db="EMBL/GenBank/DDBJ databases">
        <title>Genome sequences of type strains of Chitinophaga qingshengii and Chitinophaga varians.</title>
        <authorList>
            <person name="Kittiwongwattana C."/>
        </authorList>
    </citation>
    <scope>NUCLEOTIDE SEQUENCE [LARGE SCALE GENOMIC DNA]</scope>
    <source>
        <strain evidence="2 3">JCM 30026</strain>
    </source>
</reference>